<keyword evidence="1" id="KW-0597">Phosphoprotein</keyword>
<gene>
    <name evidence="4" type="ORF">DMA12_10465</name>
</gene>
<dbReference type="InterPro" id="IPR008984">
    <property type="entry name" value="SMAD_FHA_dom_sf"/>
</dbReference>
<feature type="region of interest" description="Disordered" evidence="2">
    <location>
        <begin position="1"/>
        <end position="20"/>
    </location>
</feature>
<dbReference type="SUPFAM" id="SSF49879">
    <property type="entry name" value="SMAD/FHA domain"/>
    <property type="match status" value="1"/>
</dbReference>
<evidence type="ECO:0000313" key="5">
    <source>
        <dbReference type="Proteomes" id="UP000286716"/>
    </source>
</evidence>
<feature type="domain" description="FHA" evidence="3">
    <location>
        <begin position="254"/>
        <end position="308"/>
    </location>
</feature>
<evidence type="ECO:0000256" key="2">
    <source>
        <dbReference type="SAM" id="MobiDB-lite"/>
    </source>
</evidence>
<dbReference type="AlphaFoldDB" id="A0A428WUB9"/>
<dbReference type="Gene3D" id="2.60.200.20">
    <property type="match status" value="1"/>
</dbReference>
<dbReference type="CDD" id="cd00060">
    <property type="entry name" value="FHA"/>
    <property type="match status" value="1"/>
</dbReference>
<keyword evidence="5" id="KW-1185">Reference proteome</keyword>
<feature type="region of interest" description="Disordered" evidence="2">
    <location>
        <begin position="155"/>
        <end position="194"/>
    </location>
</feature>
<accession>A0A428WUB9</accession>
<dbReference type="EMBL" id="QHHU01000012">
    <property type="protein sequence ID" value="RSM46656.1"/>
    <property type="molecule type" value="Genomic_DNA"/>
</dbReference>
<proteinExistence type="predicted"/>
<comment type="caution">
    <text evidence="4">The sequence shown here is derived from an EMBL/GenBank/DDBJ whole genome shotgun (WGS) entry which is preliminary data.</text>
</comment>
<dbReference type="SMART" id="SM00240">
    <property type="entry name" value="FHA"/>
    <property type="match status" value="1"/>
</dbReference>
<dbReference type="PROSITE" id="PS50006">
    <property type="entry name" value="FHA_DOMAIN"/>
    <property type="match status" value="1"/>
</dbReference>
<dbReference type="Pfam" id="PF00498">
    <property type="entry name" value="FHA"/>
    <property type="match status" value="1"/>
</dbReference>
<dbReference type="InterPro" id="IPR000253">
    <property type="entry name" value="FHA_dom"/>
</dbReference>
<evidence type="ECO:0000259" key="3">
    <source>
        <dbReference type="PROSITE" id="PS50006"/>
    </source>
</evidence>
<evidence type="ECO:0000256" key="1">
    <source>
        <dbReference type="ARBA" id="ARBA00022553"/>
    </source>
</evidence>
<name>A0A428WUB9_AMYBA</name>
<protein>
    <recommendedName>
        <fullName evidence="3">FHA domain-containing protein</fullName>
    </recommendedName>
</protein>
<reference evidence="4 5" key="1">
    <citation type="submission" date="2018-05" db="EMBL/GenBank/DDBJ databases">
        <title>Evolution of GPA BGCs.</title>
        <authorList>
            <person name="Waglechner N."/>
            <person name="Wright G.D."/>
        </authorList>
    </citation>
    <scope>NUCLEOTIDE SEQUENCE [LARGE SCALE GENOMIC DNA]</scope>
    <source>
        <strain evidence="4 5">DSM 5908</strain>
    </source>
</reference>
<evidence type="ECO:0000313" key="4">
    <source>
        <dbReference type="EMBL" id="RSM46656.1"/>
    </source>
</evidence>
<dbReference type="Proteomes" id="UP000286716">
    <property type="component" value="Unassembled WGS sequence"/>
</dbReference>
<sequence length="348" mass="36467">MAVLRRENSMSTVLENGPQPAATVPDGVHPLRGNAVLARYGDLTLVCEAVPGRQHRIGALLDAVAEVAAGEAGGRRLSHQVAGLVSSAGPDEDFPALCAFGPTRDGMAVVVHGGAELIVTVNGEQVHLDGRDAVTVLDRVITDPVEAVQAVVGGTDLGPVEEAPSVPREAPGEATPEPADGAIPTGETTAEETATRVPGVQCARNHFNDPAVSYCSVCGISMAQSRRAPDWGPRPQLGVLVLDDGTTVPLLRDLVIGRMPEADDAVAAGEAEPVTLADPLVSRRHARIALREWQVVVTDLGSANGTFVLARDSATWTRLEPGAETVLEPGSTVAAGMRQFHYYSHRHR</sequence>
<organism evidence="4 5">
    <name type="scientific">Amycolatopsis balhimycina DSM 5908</name>
    <dbReference type="NCBI Taxonomy" id="1081091"/>
    <lineage>
        <taxon>Bacteria</taxon>
        <taxon>Bacillati</taxon>
        <taxon>Actinomycetota</taxon>
        <taxon>Actinomycetes</taxon>
        <taxon>Pseudonocardiales</taxon>
        <taxon>Pseudonocardiaceae</taxon>
        <taxon>Amycolatopsis</taxon>
    </lineage>
</organism>